<dbReference type="GO" id="GO:0005524">
    <property type="term" value="F:ATP binding"/>
    <property type="evidence" value="ECO:0007669"/>
    <property type="project" value="UniProtKB-UniRule"/>
</dbReference>
<feature type="compositionally biased region" description="Basic residues" evidence="4">
    <location>
        <begin position="82"/>
        <end position="96"/>
    </location>
</feature>
<evidence type="ECO:0000256" key="2">
    <source>
        <dbReference type="ARBA" id="ARBA00022840"/>
    </source>
</evidence>
<dbReference type="InterPro" id="IPR030870">
    <property type="entry name" value="ZapE"/>
</dbReference>
<feature type="binding site" evidence="3">
    <location>
        <begin position="255"/>
        <end position="262"/>
    </location>
    <ligand>
        <name>ATP</name>
        <dbReference type="ChEBI" id="CHEBI:30616"/>
    </ligand>
</feature>
<dbReference type="NCBIfam" id="NF040713">
    <property type="entry name" value="ZapE"/>
    <property type="match status" value="1"/>
</dbReference>
<comment type="subunit">
    <text evidence="3">Interacts with FtsZ.</text>
</comment>
<evidence type="ECO:0000256" key="4">
    <source>
        <dbReference type="SAM" id="MobiDB-lite"/>
    </source>
</evidence>
<comment type="similarity">
    <text evidence="3">Belongs to the AFG1 ATPase family. ZapE subfamily.</text>
</comment>
<feature type="region of interest" description="Disordered" evidence="4">
    <location>
        <begin position="1"/>
        <end position="96"/>
    </location>
</feature>
<comment type="subcellular location">
    <subcellularLocation>
        <location evidence="3">Cytoplasm</location>
    </subcellularLocation>
</comment>
<protein>
    <recommendedName>
        <fullName evidence="3">Cell division protein ZapE</fullName>
    </recommendedName>
    <alternativeName>
        <fullName evidence="3">Z ring-associated protein ZapE</fullName>
    </alternativeName>
</protein>
<keyword evidence="3" id="KW-0963">Cytoplasm</keyword>
<dbReference type="HAMAP" id="MF_01919">
    <property type="entry name" value="ZapE"/>
    <property type="match status" value="1"/>
</dbReference>
<keyword evidence="3 5" id="KW-0132">Cell division</keyword>
<dbReference type="FunCoup" id="A0A3N0V9B0">
    <property type="interactions" value="396"/>
</dbReference>
<keyword evidence="1 3" id="KW-0547">Nucleotide-binding</keyword>
<dbReference type="GO" id="GO:0032153">
    <property type="term" value="C:cell division site"/>
    <property type="evidence" value="ECO:0007669"/>
    <property type="project" value="TreeGrafter"/>
</dbReference>
<keyword evidence="2 3" id="KW-0067">ATP-binding</keyword>
<evidence type="ECO:0000313" key="6">
    <source>
        <dbReference type="Proteomes" id="UP000282106"/>
    </source>
</evidence>
<evidence type="ECO:0000313" key="5">
    <source>
        <dbReference type="EMBL" id="ROH89222.1"/>
    </source>
</evidence>
<keyword evidence="6" id="KW-1185">Reference proteome</keyword>
<dbReference type="GO" id="GO:0016887">
    <property type="term" value="F:ATP hydrolysis activity"/>
    <property type="evidence" value="ECO:0007669"/>
    <property type="project" value="UniProtKB-UniRule"/>
</dbReference>
<dbReference type="Pfam" id="PF03969">
    <property type="entry name" value="AFG1_ATPase"/>
    <property type="match status" value="1"/>
</dbReference>
<evidence type="ECO:0000256" key="3">
    <source>
        <dbReference type="HAMAP-Rule" id="MF_01919"/>
    </source>
</evidence>
<comment type="function">
    <text evidence="3">Reduces the stability of FtsZ polymers in the presence of ATP.</text>
</comment>
<feature type="region of interest" description="Disordered" evidence="4">
    <location>
        <begin position="129"/>
        <end position="154"/>
    </location>
</feature>
<reference evidence="5 6" key="1">
    <citation type="submission" date="2018-10" db="EMBL/GenBank/DDBJ databases">
        <authorList>
            <person name="Chen W.-M."/>
        </authorList>
    </citation>
    <scope>NUCLEOTIDE SEQUENCE [LARGE SCALE GENOMIC DNA]</scope>
    <source>
        <strain evidence="5 6">THS-13</strain>
    </source>
</reference>
<organism evidence="5 6">
    <name type="scientific">Stagnimonas aquatica</name>
    <dbReference type="NCBI Taxonomy" id="2689987"/>
    <lineage>
        <taxon>Bacteria</taxon>
        <taxon>Pseudomonadati</taxon>
        <taxon>Pseudomonadota</taxon>
        <taxon>Gammaproteobacteria</taxon>
        <taxon>Nevskiales</taxon>
        <taxon>Nevskiaceae</taxon>
        <taxon>Stagnimonas</taxon>
    </lineage>
</organism>
<evidence type="ECO:0000256" key="1">
    <source>
        <dbReference type="ARBA" id="ARBA00022741"/>
    </source>
</evidence>
<dbReference type="GO" id="GO:0051301">
    <property type="term" value="P:cell division"/>
    <property type="evidence" value="ECO:0007669"/>
    <property type="project" value="UniProtKB-UniRule"/>
</dbReference>
<dbReference type="AlphaFoldDB" id="A0A3N0V9B0"/>
<feature type="compositionally biased region" description="Low complexity" evidence="4">
    <location>
        <begin position="7"/>
        <end position="21"/>
    </location>
</feature>
<dbReference type="InterPro" id="IPR005654">
    <property type="entry name" value="ATPase_AFG1-like"/>
</dbReference>
<keyword evidence="3" id="KW-0131">Cell cycle</keyword>
<dbReference type="Proteomes" id="UP000282106">
    <property type="component" value="Unassembled WGS sequence"/>
</dbReference>
<feature type="compositionally biased region" description="Low complexity" evidence="4">
    <location>
        <begin position="46"/>
        <end position="64"/>
    </location>
</feature>
<keyword evidence="3" id="KW-0378">Hydrolase</keyword>
<dbReference type="InterPro" id="IPR027417">
    <property type="entry name" value="P-loop_NTPase"/>
</dbReference>
<name>A0A3N0V9B0_9GAMM</name>
<dbReference type="InParanoid" id="A0A3N0V9B0"/>
<dbReference type="SUPFAM" id="SSF52540">
    <property type="entry name" value="P-loop containing nucleoside triphosphate hydrolases"/>
    <property type="match status" value="1"/>
</dbReference>
<proteinExistence type="inferred from homology"/>
<dbReference type="PANTHER" id="PTHR12169">
    <property type="entry name" value="ATPASE N2B"/>
    <property type="match status" value="1"/>
</dbReference>
<comment type="caution">
    <text evidence="5">The sequence shown here is derived from an EMBL/GenBank/DDBJ whole genome shotgun (WGS) entry which is preliminary data.</text>
</comment>
<dbReference type="EMBL" id="RJVO01000005">
    <property type="protein sequence ID" value="ROH89222.1"/>
    <property type="molecule type" value="Genomic_DNA"/>
</dbReference>
<dbReference type="GO" id="GO:0005737">
    <property type="term" value="C:cytoplasm"/>
    <property type="evidence" value="ECO:0007669"/>
    <property type="project" value="UniProtKB-SubCell"/>
</dbReference>
<gene>
    <name evidence="3 5" type="primary">zapE</name>
    <name evidence="5" type="ORF">ED208_12100</name>
</gene>
<dbReference type="PANTHER" id="PTHR12169:SF6">
    <property type="entry name" value="AFG1-LIKE ATPASE"/>
    <property type="match status" value="1"/>
</dbReference>
<sequence length="551" mass="61387">MADAQCRPLAAGARQPAPAACGRERATAGHAGPAGDRPYRPRPRADSPAAATPVGAAGIPAGGRRPAGGTGATGAAAEPARRPRLRGRPSRLRRRRRGLAVAGLPARFRLHPAQALPWRADAGGHPRLCRRAGPLRRPPALGFPTRQGRRRPGGAVSALAGLPGAARAAGPARRVSQRLSRPPVWSEPAVTELLSPRQRYQQDLQREGFSADPAQALAVDALQTVYEQLLAQPPKRRLGSSRLRWPAVPGLYFWGGVGRGKTYLMDLFYEALPFSRKRRTHFHRFMLDVHERRRRYPDMRDPLGKVAEELADEVRVLCFDEFFVSDIADAMILGRLMEALFARGVTLIATSNIVPDGLYKDGLQRQNFLPAIETLKRHVRVLNVDHGVDYRLRYLTDAQLYLSPCDSACEEKLALYFRRFAGQDGQHCVNLDIHGRELTARQRAPGVVWFDFGELCEGPRGAADYIELAHLHHTLLLSRVPQLTVADENEARRFITLVDELYDRGVKLIVAADVPLEQLYRGERLLFEFARTRSRLQEMRSLEYLKQPHKP</sequence>
<accession>A0A3N0V9B0</accession>
<dbReference type="Gene3D" id="3.40.50.300">
    <property type="entry name" value="P-loop containing nucleotide triphosphate hydrolases"/>
    <property type="match status" value="1"/>
</dbReference>